<gene>
    <name evidence="6" type="ORF">K450DRAFT_253450</name>
</gene>
<feature type="compositionally biased region" description="Basic residues" evidence="2">
    <location>
        <begin position="568"/>
        <end position="580"/>
    </location>
</feature>
<evidence type="ECO:0000313" key="6">
    <source>
        <dbReference type="EMBL" id="KAI8577217.1"/>
    </source>
</evidence>
<dbReference type="Gene3D" id="1.10.555.10">
    <property type="entry name" value="Rho GTPase activation protein"/>
    <property type="match status" value="1"/>
</dbReference>
<dbReference type="InterPro" id="IPR011993">
    <property type="entry name" value="PH-like_dom_sf"/>
</dbReference>
<feature type="compositionally biased region" description="Low complexity" evidence="2">
    <location>
        <begin position="709"/>
        <end position="718"/>
    </location>
</feature>
<feature type="region of interest" description="Disordered" evidence="2">
    <location>
        <begin position="203"/>
        <end position="290"/>
    </location>
</feature>
<feature type="region of interest" description="Disordered" evidence="2">
    <location>
        <begin position="613"/>
        <end position="756"/>
    </location>
</feature>
<dbReference type="InterPro" id="IPR036871">
    <property type="entry name" value="PX_dom_sf"/>
</dbReference>
<evidence type="ECO:0000259" key="4">
    <source>
        <dbReference type="PROSITE" id="PS50195"/>
    </source>
</evidence>
<feature type="compositionally biased region" description="Basic and acidic residues" evidence="2">
    <location>
        <begin position="54"/>
        <end position="67"/>
    </location>
</feature>
<reference evidence="6" key="1">
    <citation type="submission" date="2021-06" db="EMBL/GenBank/DDBJ databases">
        <authorList>
            <consortium name="DOE Joint Genome Institute"/>
            <person name="Mondo S.J."/>
            <person name="Amses K.R."/>
            <person name="Simmons D.R."/>
            <person name="Longcore J.E."/>
            <person name="Seto K."/>
            <person name="Alves G.H."/>
            <person name="Bonds A.E."/>
            <person name="Quandt C.A."/>
            <person name="Davis W.J."/>
            <person name="Chang Y."/>
            <person name="Letcher P.M."/>
            <person name="Powell M.J."/>
            <person name="Kuo A."/>
            <person name="Labutti K."/>
            <person name="Pangilinan J."/>
            <person name="Andreopoulos W."/>
            <person name="Tritt A."/>
            <person name="Riley R."/>
            <person name="Hundley H."/>
            <person name="Johnson J."/>
            <person name="Lipzen A."/>
            <person name="Barry K."/>
            <person name="Berbee M.L."/>
            <person name="Buchler N.E."/>
            <person name="Grigoriev I.V."/>
            <person name="Spatafora J.W."/>
            <person name="Stajich J.E."/>
            <person name="James T.Y."/>
        </authorList>
    </citation>
    <scope>NUCLEOTIDE SEQUENCE</scope>
    <source>
        <strain evidence="6">AG</strain>
    </source>
</reference>
<dbReference type="PROSITE" id="PS50003">
    <property type="entry name" value="PH_DOMAIN"/>
    <property type="match status" value="1"/>
</dbReference>
<feature type="compositionally biased region" description="Low complexity" evidence="2">
    <location>
        <begin position="1067"/>
        <end position="1076"/>
    </location>
</feature>
<evidence type="ECO:0000259" key="3">
    <source>
        <dbReference type="PROSITE" id="PS50003"/>
    </source>
</evidence>
<dbReference type="Gene3D" id="3.30.1520.10">
    <property type="entry name" value="Phox-like domain"/>
    <property type="match status" value="1"/>
</dbReference>
<accession>A0AAD5HAR4</accession>
<feature type="domain" description="Rho-GAP" evidence="5">
    <location>
        <begin position="771"/>
        <end position="964"/>
    </location>
</feature>
<feature type="region of interest" description="Disordered" evidence="2">
    <location>
        <begin position="958"/>
        <end position="1012"/>
    </location>
</feature>
<organism evidence="6 7">
    <name type="scientific">Umbelopsis ramanniana AG</name>
    <dbReference type="NCBI Taxonomy" id="1314678"/>
    <lineage>
        <taxon>Eukaryota</taxon>
        <taxon>Fungi</taxon>
        <taxon>Fungi incertae sedis</taxon>
        <taxon>Mucoromycota</taxon>
        <taxon>Mucoromycotina</taxon>
        <taxon>Umbelopsidomycetes</taxon>
        <taxon>Umbelopsidales</taxon>
        <taxon>Umbelopsidaceae</taxon>
        <taxon>Umbelopsis</taxon>
    </lineage>
</organism>
<dbReference type="Proteomes" id="UP001206595">
    <property type="component" value="Unassembled WGS sequence"/>
</dbReference>
<feature type="region of interest" description="Disordered" evidence="2">
    <location>
        <begin position="1052"/>
        <end position="1076"/>
    </location>
</feature>
<dbReference type="GeneID" id="75916379"/>
<dbReference type="GO" id="GO:0005096">
    <property type="term" value="F:GTPase activator activity"/>
    <property type="evidence" value="ECO:0007669"/>
    <property type="project" value="UniProtKB-KW"/>
</dbReference>
<dbReference type="Pfam" id="PF00787">
    <property type="entry name" value="PX"/>
    <property type="match status" value="1"/>
</dbReference>
<reference evidence="6" key="2">
    <citation type="journal article" date="2022" name="Proc. Natl. Acad. Sci. U.S.A.">
        <title>Diploid-dominant life cycles characterize the early evolution of Fungi.</title>
        <authorList>
            <person name="Amses K.R."/>
            <person name="Simmons D.R."/>
            <person name="Longcore J.E."/>
            <person name="Mondo S.J."/>
            <person name="Seto K."/>
            <person name="Jeronimo G.H."/>
            <person name="Bonds A.E."/>
            <person name="Quandt C.A."/>
            <person name="Davis W.J."/>
            <person name="Chang Y."/>
            <person name="Federici B.A."/>
            <person name="Kuo A."/>
            <person name="LaButti K."/>
            <person name="Pangilinan J."/>
            <person name="Andreopoulos W."/>
            <person name="Tritt A."/>
            <person name="Riley R."/>
            <person name="Hundley H."/>
            <person name="Johnson J."/>
            <person name="Lipzen A."/>
            <person name="Barry K."/>
            <person name="Lang B.F."/>
            <person name="Cuomo C.A."/>
            <person name="Buchler N.E."/>
            <person name="Grigoriev I.V."/>
            <person name="Spatafora J.W."/>
            <person name="Stajich J.E."/>
            <person name="James T.Y."/>
        </authorList>
    </citation>
    <scope>NUCLEOTIDE SEQUENCE</scope>
    <source>
        <strain evidence="6">AG</strain>
    </source>
</reference>
<dbReference type="SUPFAM" id="SSF64268">
    <property type="entry name" value="PX domain"/>
    <property type="match status" value="1"/>
</dbReference>
<dbReference type="EMBL" id="MU620944">
    <property type="protein sequence ID" value="KAI8577217.1"/>
    <property type="molecule type" value="Genomic_DNA"/>
</dbReference>
<dbReference type="GO" id="GO:0007165">
    <property type="term" value="P:signal transduction"/>
    <property type="evidence" value="ECO:0007669"/>
    <property type="project" value="InterPro"/>
</dbReference>
<dbReference type="InterPro" id="IPR050729">
    <property type="entry name" value="Rho-GAP"/>
</dbReference>
<evidence type="ECO:0000256" key="2">
    <source>
        <dbReference type="SAM" id="MobiDB-lite"/>
    </source>
</evidence>
<evidence type="ECO:0000259" key="5">
    <source>
        <dbReference type="PROSITE" id="PS50238"/>
    </source>
</evidence>
<feature type="compositionally biased region" description="Polar residues" evidence="2">
    <location>
        <begin position="252"/>
        <end position="290"/>
    </location>
</feature>
<feature type="compositionally biased region" description="Pro residues" evidence="2">
    <location>
        <begin position="152"/>
        <end position="165"/>
    </location>
</feature>
<dbReference type="Pfam" id="PF00620">
    <property type="entry name" value="RhoGAP"/>
    <property type="match status" value="1"/>
</dbReference>
<feature type="domain" description="PX" evidence="4">
    <location>
        <begin position="297"/>
        <end position="426"/>
    </location>
</feature>
<dbReference type="Pfam" id="PF00169">
    <property type="entry name" value="PH"/>
    <property type="match status" value="1"/>
</dbReference>
<dbReference type="SUPFAM" id="SSF50729">
    <property type="entry name" value="PH domain-like"/>
    <property type="match status" value="1"/>
</dbReference>
<dbReference type="InterPro" id="IPR001849">
    <property type="entry name" value="PH_domain"/>
</dbReference>
<feature type="compositionally biased region" description="Basic and acidic residues" evidence="2">
    <location>
        <begin position="1001"/>
        <end position="1011"/>
    </location>
</feature>
<keyword evidence="1" id="KW-0343">GTPase activation</keyword>
<dbReference type="GO" id="GO:0005737">
    <property type="term" value="C:cytoplasm"/>
    <property type="evidence" value="ECO:0007669"/>
    <property type="project" value="TreeGrafter"/>
</dbReference>
<feature type="compositionally biased region" description="Polar residues" evidence="2">
    <location>
        <begin position="613"/>
        <end position="623"/>
    </location>
</feature>
<dbReference type="SMART" id="SM00233">
    <property type="entry name" value="PH"/>
    <property type="match status" value="1"/>
</dbReference>
<feature type="compositionally biased region" description="Basic and acidic residues" evidence="2">
    <location>
        <begin position="210"/>
        <end position="224"/>
    </location>
</feature>
<dbReference type="PANTHER" id="PTHR23176">
    <property type="entry name" value="RHO/RAC/CDC GTPASE-ACTIVATING PROTEIN"/>
    <property type="match status" value="1"/>
</dbReference>
<comment type="caution">
    <text evidence="6">The sequence shown here is derived from an EMBL/GenBank/DDBJ whole genome shotgun (WGS) entry which is preliminary data.</text>
</comment>
<dbReference type="CDD" id="cd06093">
    <property type="entry name" value="PX_domain"/>
    <property type="match status" value="1"/>
</dbReference>
<feature type="domain" description="PH" evidence="3">
    <location>
        <begin position="432"/>
        <end position="541"/>
    </location>
</feature>
<sequence length="1076" mass="120413">MSAPPVPEGDELQYYKAQNTQLWKVITKQKSVIHKLQKETTRLLAEKDELIQKLEARGSQHKQEEPPRPLAQSPEPLPVTISTSPTPSGHLGEPSAAVPNESPVPPPRSPYRQNSAKDMPTKDVPRNEPPIPKPMAATMTSEVRVEERKPAPEPIILPNSPPSPVPDVLSPRKAIIDKDAQLFAEFNASLMKRERQKPNTALINATFPRDYQKEAEQLRQEALKKTGTPTDEESEQPSMATATAMNGHMLTESPTPQTSSFEISVNSYSPPESGSNLKQPEPSSFDPSGMSNETLASLSIKVIASKIKANEKDREVLCFHISVGRMLKPPSTDSDCSDLQFEELWRVEKLYSDFINLDARMRAGALNEKQRPSVKFPEKSLFNTLSPTKVDQRKIALERYLQQLILNPLEHISDICEFLSTDVVQHVASDSLGYKEGYLTKRGKNFGGWKRRYFVIQNHCLFYYDNKNGNQLGVIHLKHAKIGRQAPQTASDAKDSKMFRHAFLVLEHKKSGSSVLARHILCAESDFERDEWIDALIYHVNAQDEEPSLEPSTPTTPQAKDNNTVLGKFKKLRKPDKRHKSTYDFNNDSVPVSRKTFEISGSEDTRFSDSTFAIKQQRSNSDPAITPIIRPSPRERTPLRPSKSRLNSNDEVVSNDSGFDTNDTLANDSSAARSSVISLKNGQGDSEHQIWSPDENTSGPINAEKENLSPPTTSTSSSRQIRAARRLTGKLTGWGKKTVHTPDDPEGQEPSLPTPEDFKEPVYRLQFAIPLQLAIDVTRSTIPIELPAVVYRCIEYLDAKNAVMEEGIYRQSGSTAVINELRERFDKEGDYNILESGIYYDVHAVAGLLKMWLRELPTEVLTTELHDDFLGVIDLMDPAERLSELGRLISSLPVAHYTLLRALSAHILQVVQNASVNKMSILNIGIVFALTLGIPGSILNMLLTEFDYVFWTSDEIARQDGDGHQPSQEGPGYDHSREARDLEESDVDDELGEQEDEPEKEPERPKQEKIMFGKNLLTVIQGDGYRNNRNSMIFSSGAPNAIKHIEKNLETTQPMLLSDEDDEDDSNSVYSNDSAP</sequence>
<protein>
    <recommendedName>
        <fullName evidence="8">RhoGAP-domain-containing protein</fullName>
    </recommendedName>
</protein>
<feature type="region of interest" description="Disordered" evidence="2">
    <location>
        <begin position="54"/>
        <end position="170"/>
    </location>
</feature>
<dbReference type="PROSITE" id="PS50195">
    <property type="entry name" value="PX"/>
    <property type="match status" value="1"/>
</dbReference>
<keyword evidence="7" id="KW-1185">Reference proteome</keyword>
<proteinExistence type="predicted"/>
<evidence type="ECO:0000256" key="1">
    <source>
        <dbReference type="ARBA" id="ARBA00022468"/>
    </source>
</evidence>
<feature type="compositionally biased region" description="Polar residues" evidence="2">
    <location>
        <begin position="644"/>
        <end position="684"/>
    </location>
</feature>
<dbReference type="SUPFAM" id="SSF48350">
    <property type="entry name" value="GTPase activation domain, GAP"/>
    <property type="match status" value="1"/>
</dbReference>
<dbReference type="InterPro" id="IPR008936">
    <property type="entry name" value="Rho_GTPase_activation_prot"/>
</dbReference>
<dbReference type="InterPro" id="IPR000198">
    <property type="entry name" value="RhoGAP_dom"/>
</dbReference>
<dbReference type="Gene3D" id="2.30.29.30">
    <property type="entry name" value="Pleckstrin-homology domain (PH domain)/Phosphotyrosine-binding domain (PTB)"/>
    <property type="match status" value="1"/>
</dbReference>
<dbReference type="PROSITE" id="PS50238">
    <property type="entry name" value="RHOGAP"/>
    <property type="match status" value="1"/>
</dbReference>
<dbReference type="PANTHER" id="PTHR23176:SF129">
    <property type="entry name" value="RHO GTPASE ACTIVATING PROTEIN AT 16F, ISOFORM E-RELATED"/>
    <property type="match status" value="1"/>
</dbReference>
<dbReference type="AlphaFoldDB" id="A0AAD5HAR4"/>
<evidence type="ECO:0008006" key="8">
    <source>
        <dbReference type="Google" id="ProtNLM"/>
    </source>
</evidence>
<feature type="compositionally biased region" description="Basic and acidic residues" evidence="2">
    <location>
        <begin position="972"/>
        <end position="982"/>
    </location>
</feature>
<dbReference type="SMART" id="SM00324">
    <property type="entry name" value="RhoGAP"/>
    <property type="match status" value="1"/>
</dbReference>
<evidence type="ECO:0000313" key="7">
    <source>
        <dbReference type="Proteomes" id="UP001206595"/>
    </source>
</evidence>
<dbReference type="RefSeq" id="XP_051442221.1">
    <property type="nucleotide sequence ID" value="XM_051591036.1"/>
</dbReference>
<feature type="compositionally biased region" description="Acidic residues" evidence="2">
    <location>
        <begin position="983"/>
        <end position="1000"/>
    </location>
</feature>
<feature type="region of interest" description="Disordered" evidence="2">
    <location>
        <begin position="544"/>
        <end position="587"/>
    </location>
</feature>
<dbReference type="GO" id="GO:0035091">
    <property type="term" value="F:phosphatidylinositol binding"/>
    <property type="evidence" value="ECO:0007669"/>
    <property type="project" value="InterPro"/>
</dbReference>
<name>A0AAD5HAR4_UMBRA</name>
<dbReference type="InterPro" id="IPR001683">
    <property type="entry name" value="PX_dom"/>
</dbReference>